<evidence type="ECO:0000256" key="3">
    <source>
        <dbReference type="ARBA" id="ARBA00022448"/>
    </source>
</evidence>
<feature type="transmembrane region" description="Helical" evidence="11">
    <location>
        <begin position="199"/>
        <end position="218"/>
    </location>
</feature>
<proteinExistence type="inferred from homology"/>
<dbReference type="RefSeq" id="WP_175102938.1">
    <property type="nucleotide sequence ID" value="NZ_CADIKM010000001.1"/>
</dbReference>
<dbReference type="GO" id="GO:0005886">
    <property type="term" value="C:plasma membrane"/>
    <property type="evidence" value="ECO:0007669"/>
    <property type="project" value="UniProtKB-SubCell"/>
</dbReference>
<dbReference type="InterPro" id="IPR001992">
    <property type="entry name" value="T2SS_GspF/T4SS_PilC_CS"/>
</dbReference>
<dbReference type="GO" id="GO:0015628">
    <property type="term" value="P:protein secretion by the type II secretion system"/>
    <property type="evidence" value="ECO:0007669"/>
    <property type="project" value="TreeGrafter"/>
</dbReference>
<evidence type="ECO:0000256" key="6">
    <source>
        <dbReference type="ARBA" id="ARBA00022692"/>
    </source>
</evidence>
<feature type="transmembrane region" description="Helical" evidence="11">
    <location>
        <begin position="353"/>
        <end position="374"/>
    </location>
</feature>
<evidence type="ECO:0000256" key="7">
    <source>
        <dbReference type="ARBA" id="ARBA00022989"/>
    </source>
</evidence>
<feature type="domain" description="Type II secretion system protein GspF" evidence="12">
    <location>
        <begin position="47"/>
        <end position="169"/>
    </location>
</feature>
<dbReference type="EMBL" id="CADIKM010000001">
    <property type="protein sequence ID" value="CAB3777567.1"/>
    <property type="molecule type" value="Genomic_DNA"/>
</dbReference>
<dbReference type="AlphaFoldDB" id="A0A6S7AZQ0"/>
<evidence type="ECO:0000256" key="8">
    <source>
        <dbReference type="ARBA" id="ARBA00023136"/>
    </source>
</evidence>
<organism evidence="13 14">
    <name type="scientific">Pararobbsia alpina</name>
    <dbReference type="NCBI Taxonomy" id="621374"/>
    <lineage>
        <taxon>Bacteria</taxon>
        <taxon>Pseudomonadati</taxon>
        <taxon>Pseudomonadota</taxon>
        <taxon>Betaproteobacteria</taxon>
        <taxon>Burkholderiales</taxon>
        <taxon>Burkholderiaceae</taxon>
        <taxon>Pararobbsia</taxon>
    </lineage>
</organism>
<keyword evidence="8 11" id="KW-0472">Membrane</keyword>
<dbReference type="Pfam" id="PF00482">
    <property type="entry name" value="T2SSF"/>
    <property type="match status" value="2"/>
</dbReference>
<keyword evidence="14" id="KW-1185">Reference proteome</keyword>
<evidence type="ECO:0000256" key="4">
    <source>
        <dbReference type="ARBA" id="ARBA00022475"/>
    </source>
</evidence>
<keyword evidence="6 9" id="KW-0812">Transmembrane</keyword>
<evidence type="ECO:0000256" key="2">
    <source>
        <dbReference type="ARBA" id="ARBA00005745"/>
    </source>
</evidence>
<dbReference type="PANTHER" id="PTHR30012">
    <property type="entry name" value="GENERAL SECRETION PATHWAY PROTEIN"/>
    <property type="match status" value="1"/>
</dbReference>
<evidence type="ECO:0000256" key="1">
    <source>
        <dbReference type="ARBA" id="ARBA00004429"/>
    </source>
</evidence>
<comment type="similarity">
    <text evidence="2 9">Belongs to the GSP F family.</text>
</comment>
<keyword evidence="5" id="KW-0997">Cell inner membrane</keyword>
<evidence type="ECO:0000259" key="12">
    <source>
        <dbReference type="Pfam" id="PF00482"/>
    </source>
</evidence>
<feature type="compositionally biased region" description="Basic and acidic residues" evidence="10">
    <location>
        <begin position="20"/>
        <end position="30"/>
    </location>
</feature>
<evidence type="ECO:0000313" key="14">
    <source>
        <dbReference type="Proteomes" id="UP000494115"/>
    </source>
</evidence>
<name>A0A6S7AZQ0_9BURK</name>
<evidence type="ECO:0000313" key="13">
    <source>
        <dbReference type="EMBL" id="CAB3777567.1"/>
    </source>
</evidence>
<dbReference type="PROSITE" id="PS00874">
    <property type="entry name" value="T2SP_F"/>
    <property type="match status" value="1"/>
</dbReference>
<feature type="transmembrane region" description="Helical" evidence="11">
    <location>
        <begin position="146"/>
        <end position="168"/>
    </location>
</feature>
<gene>
    <name evidence="13" type="primary">epsF_1</name>
    <name evidence="13" type="ORF">LMG28138_00410</name>
</gene>
<dbReference type="FunFam" id="1.20.81.30:FF:000001">
    <property type="entry name" value="Type II secretion system protein F"/>
    <property type="match status" value="1"/>
</dbReference>
<evidence type="ECO:0000256" key="10">
    <source>
        <dbReference type="SAM" id="MobiDB-lite"/>
    </source>
</evidence>
<dbReference type="Gene3D" id="1.20.81.30">
    <property type="entry name" value="Type II secretion system (T2SS), domain F"/>
    <property type="match status" value="2"/>
</dbReference>
<dbReference type="InterPro" id="IPR003004">
    <property type="entry name" value="GspF/PilC"/>
</dbReference>
<feature type="transmembrane region" description="Helical" evidence="11">
    <location>
        <begin position="230"/>
        <end position="247"/>
    </location>
</feature>
<sequence>MIRRFAQAIGLRTAGGPPRVESRDERERAQGRSQASRVRYAEATRLLRQLASLLKAGLPLAPALQVLQTTAPRNETRQLLVEISRDVSRGQALSKAFARHPRAFGRLCCALVAVGEASGGLCDVLFRIAAQREKAAAQWARLRGALTYPVCLLTCGAAIAGALTHWVVPTFADIFESFGASLPLATRVVLEISDTVGHVMPWACAGAALAYLALTLMLKRSPRLRFAWHTGLLALPVAGTLITRLFVARWCRALGTLLSAGTPLADAFDVLADVSGHPVFDAATRDAGRRIRRGQRLADALACTGCFPAGIVQPIAVAEETGALDRLLIDLADLADQDLDTALVSAATLVEPAIIVILGALIGGLVIALYLPIVELGHVV</sequence>
<dbReference type="PRINTS" id="PR00812">
    <property type="entry name" value="BCTERIALGSPF"/>
</dbReference>
<evidence type="ECO:0000256" key="5">
    <source>
        <dbReference type="ARBA" id="ARBA00022519"/>
    </source>
</evidence>
<dbReference type="InterPro" id="IPR042094">
    <property type="entry name" value="T2SS_GspF_sf"/>
</dbReference>
<feature type="domain" description="Type II secretion system protein GspF" evidence="12">
    <location>
        <begin position="250"/>
        <end position="372"/>
    </location>
</feature>
<dbReference type="Proteomes" id="UP000494115">
    <property type="component" value="Unassembled WGS sequence"/>
</dbReference>
<protein>
    <submittedName>
        <fullName evidence="13">Type II secretion system protein F</fullName>
    </submittedName>
</protein>
<dbReference type="InterPro" id="IPR018076">
    <property type="entry name" value="T2SS_GspF_dom"/>
</dbReference>
<evidence type="ECO:0000256" key="11">
    <source>
        <dbReference type="SAM" id="Phobius"/>
    </source>
</evidence>
<comment type="subcellular location">
    <subcellularLocation>
        <location evidence="1 9">Cell inner membrane</location>
        <topology evidence="1 9">Multi-pass membrane protein</topology>
    </subcellularLocation>
</comment>
<evidence type="ECO:0000256" key="9">
    <source>
        <dbReference type="RuleBase" id="RU003923"/>
    </source>
</evidence>
<keyword evidence="7 11" id="KW-1133">Transmembrane helix</keyword>
<feature type="region of interest" description="Disordered" evidence="10">
    <location>
        <begin position="9"/>
        <end position="35"/>
    </location>
</feature>
<reference evidence="13 14" key="1">
    <citation type="submission" date="2020-04" db="EMBL/GenBank/DDBJ databases">
        <authorList>
            <person name="De Canck E."/>
        </authorList>
    </citation>
    <scope>NUCLEOTIDE SEQUENCE [LARGE SCALE GENOMIC DNA]</scope>
    <source>
        <strain evidence="13 14">LMG 28138</strain>
    </source>
</reference>
<keyword evidence="4" id="KW-1003">Cell membrane</keyword>
<accession>A0A6S7AZQ0</accession>
<dbReference type="PANTHER" id="PTHR30012:SF7">
    <property type="entry name" value="PROTEIN TRANSPORT PROTEIN HOFC HOMOLOG"/>
    <property type="match status" value="1"/>
</dbReference>
<keyword evidence="3 9" id="KW-0813">Transport</keyword>